<evidence type="ECO:0000256" key="1">
    <source>
        <dbReference type="ARBA" id="ARBA00022679"/>
    </source>
</evidence>
<organism evidence="4 5">
    <name type="scientific">Enteractinococcus fodinae</name>
    <dbReference type="NCBI Taxonomy" id="684663"/>
    <lineage>
        <taxon>Bacteria</taxon>
        <taxon>Bacillati</taxon>
        <taxon>Actinomycetota</taxon>
        <taxon>Actinomycetes</taxon>
        <taxon>Micrococcales</taxon>
        <taxon>Micrococcaceae</taxon>
    </lineage>
</organism>
<dbReference type="Proteomes" id="UP001183794">
    <property type="component" value="Unassembled WGS sequence"/>
</dbReference>
<dbReference type="PANTHER" id="PTHR10434:SF11">
    <property type="entry name" value="1-ACYL-SN-GLYCEROL-3-PHOSPHATE ACYLTRANSFERASE"/>
    <property type="match status" value="1"/>
</dbReference>
<protein>
    <submittedName>
        <fullName evidence="4">1-acyl-sn-glycerol-3-phosphate acyltransferase</fullName>
    </submittedName>
</protein>
<keyword evidence="1" id="KW-0808">Transferase</keyword>
<reference evidence="4 5" key="1">
    <citation type="submission" date="2023-07" db="EMBL/GenBank/DDBJ databases">
        <title>Sequencing the genomes of 1000 actinobacteria strains.</title>
        <authorList>
            <person name="Klenk H.-P."/>
        </authorList>
    </citation>
    <scope>NUCLEOTIDE SEQUENCE [LARGE SCALE GENOMIC DNA]</scope>
    <source>
        <strain evidence="4 5">DSM 22966</strain>
    </source>
</reference>
<feature type="domain" description="Phospholipid/glycerol acyltransferase" evidence="3">
    <location>
        <begin position="40"/>
        <end position="178"/>
    </location>
</feature>
<dbReference type="Pfam" id="PF01553">
    <property type="entry name" value="Acyltransferase"/>
    <property type="match status" value="1"/>
</dbReference>
<proteinExistence type="predicted"/>
<dbReference type="PANTHER" id="PTHR10434">
    <property type="entry name" value="1-ACYL-SN-GLYCEROL-3-PHOSPHATE ACYLTRANSFERASE"/>
    <property type="match status" value="1"/>
</dbReference>
<accession>A0ABU2AX95</accession>
<keyword evidence="2 4" id="KW-0012">Acyltransferase</keyword>
<evidence type="ECO:0000313" key="4">
    <source>
        <dbReference type="EMBL" id="MDR7345977.1"/>
    </source>
</evidence>
<name>A0ABU2AX95_9MICC</name>
<comment type="caution">
    <text evidence="4">The sequence shown here is derived from an EMBL/GenBank/DDBJ whole genome shotgun (WGS) entry which is preliminary data.</text>
</comment>
<dbReference type="InterPro" id="IPR002123">
    <property type="entry name" value="Plipid/glycerol_acylTrfase"/>
</dbReference>
<dbReference type="RefSeq" id="WP_310170334.1">
    <property type="nucleotide sequence ID" value="NZ_BAABHE010000002.1"/>
</dbReference>
<evidence type="ECO:0000259" key="3">
    <source>
        <dbReference type="SMART" id="SM00563"/>
    </source>
</evidence>
<gene>
    <name evidence="4" type="ORF">J2S62_000234</name>
</gene>
<dbReference type="GO" id="GO:0016746">
    <property type="term" value="F:acyltransferase activity"/>
    <property type="evidence" value="ECO:0007669"/>
    <property type="project" value="UniProtKB-KW"/>
</dbReference>
<dbReference type="CDD" id="cd07989">
    <property type="entry name" value="LPLAT_AGPAT-like"/>
    <property type="match status" value="1"/>
</dbReference>
<keyword evidence="5" id="KW-1185">Reference proteome</keyword>
<evidence type="ECO:0000256" key="2">
    <source>
        <dbReference type="ARBA" id="ARBA00023315"/>
    </source>
</evidence>
<evidence type="ECO:0000313" key="5">
    <source>
        <dbReference type="Proteomes" id="UP001183794"/>
    </source>
</evidence>
<sequence>MAKGSGGLKRGLSRAILTAAGTTLTATDQDGDEPHFPSQAIYYANHSSNLDFVAILAVVPKELQPHVRPIAAADYWGKGLRGAVARGIFNAHLVQRYKDRPYTRADMRVTLRTDSGSSPKAAQLAGMTEVLDEGNSLIIFPEGTRGPSDHVARFHAGLYRLARHAPQLPVVPVTLKHLGRVLPKGAIFPRAHPSQVVVHDPIYLGDNEAQDDFLARAREIIAAELQREG</sequence>
<dbReference type="EMBL" id="JAVDYJ010000001">
    <property type="protein sequence ID" value="MDR7345977.1"/>
    <property type="molecule type" value="Genomic_DNA"/>
</dbReference>
<dbReference type="SUPFAM" id="SSF69593">
    <property type="entry name" value="Glycerol-3-phosphate (1)-acyltransferase"/>
    <property type="match status" value="1"/>
</dbReference>
<dbReference type="SMART" id="SM00563">
    <property type="entry name" value="PlsC"/>
    <property type="match status" value="1"/>
</dbReference>